<dbReference type="InterPro" id="IPR025110">
    <property type="entry name" value="AMP-bd_C"/>
</dbReference>
<dbReference type="Pfam" id="PF07993">
    <property type="entry name" value="NAD_binding_4"/>
    <property type="match status" value="1"/>
</dbReference>
<dbReference type="AlphaFoldDB" id="A0A7X2ITW0"/>
<dbReference type="PANTHER" id="PTHR44845">
    <property type="entry name" value="CARRIER DOMAIN-CONTAINING PROTEIN"/>
    <property type="match status" value="1"/>
</dbReference>
<dbReference type="InterPro" id="IPR013120">
    <property type="entry name" value="FAR_NAD-bd"/>
</dbReference>
<evidence type="ECO:0000313" key="7">
    <source>
        <dbReference type="EMBL" id="MRV75667.1"/>
    </source>
</evidence>
<dbReference type="PIRSF" id="PIRSF001617">
    <property type="entry name" value="Alpha-AR"/>
    <property type="match status" value="1"/>
</dbReference>
<proteinExistence type="predicted"/>
<evidence type="ECO:0000259" key="6">
    <source>
        <dbReference type="Pfam" id="PF13193"/>
    </source>
</evidence>
<feature type="domain" description="AMP-dependent synthetase/ligase" evidence="3">
    <location>
        <begin position="196"/>
        <end position="545"/>
    </location>
</feature>
<dbReference type="NCBIfam" id="TIGR01746">
    <property type="entry name" value="Thioester-redct"/>
    <property type="match status" value="1"/>
</dbReference>
<dbReference type="Proteomes" id="UP000446768">
    <property type="component" value="Unassembled WGS sequence"/>
</dbReference>
<dbReference type="InterPro" id="IPR020845">
    <property type="entry name" value="AMP-binding_CS"/>
</dbReference>
<dbReference type="Pfam" id="PF00501">
    <property type="entry name" value="AMP-binding"/>
    <property type="match status" value="1"/>
</dbReference>
<dbReference type="Pfam" id="PF00550">
    <property type="entry name" value="PP-binding"/>
    <property type="match status" value="1"/>
</dbReference>
<name>A0A7X2ITW0_9BURK</name>
<evidence type="ECO:0000256" key="2">
    <source>
        <dbReference type="ARBA" id="ARBA00022553"/>
    </source>
</evidence>
<dbReference type="Gene3D" id="3.40.50.12780">
    <property type="entry name" value="N-terminal domain of ligase-like"/>
    <property type="match status" value="1"/>
</dbReference>
<feature type="domain" description="Carrier" evidence="4">
    <location>
        <begin position="701"/>
        <end position="764"/>
    </location>
</feature>
<dbReference type="InterPro" id="IPR000873">
    <property type="entry name" value="AMP-dep_synth/lig_dom"/>
</dbReference>
<dbReference type="Gene3D" id="3.30.300.30">
    <property type="match status" value="1"/>
</dbReference>
<dbReference type="Gene3D" id="1.10.1200.10">
    <property type="entry name" value="ACP-like"/>
    <property type="match status" value="1"/>
</dbReference>
<keyword evidence="2" id="KW-0597">Phosphoprotein</keyword>
<evidence type="ECO:0000313" key="8">
    <source>
        <dbReference type="Proteomes" id="UP000446768"/>
    </source>
</evidence>
<keyword evidence="8" id="KW-1185">Reference proteome</keyword>
<dbReference type="InterPro" id="IPR045851">
    <property type="entry name" value="AMP-bd_C_sf"/>
</dbReference>
<dbReference type="InterPro" id="IPR042099">
    <property type="entry name" value="ANL_N_sf"/>
</dbReference>
<reference evidence="7 8" key="1">
    <citation type="submission" date="2019-11" db="EMBL/GenBank/DDBJ databases">
        <title>Novel species isolated from a subtropical stream in China.</title>
        <authorList>
            <person name="Lu H."/>
        </authorList>
    </citation>
    <scope>NUCLEOTIDE SEQUENCE [LARGE SCALE GENOMIC DNA]</scope>
    <source>
        <strain evidence="7 8">FT92W</strain>
    </source>
</reference>
<evidence type="ECO:0000259" key="5">
    <source>
        <dbReference type="Pfam" id="PF07993"/>
    </source>
</evidence>
<dbReference type="Pfam" id="PF13193">
    <property type="entry name" value="AMP-binding_C"/>
    <property type="match status" value="1"/>
</dbReference>
<dbReference type="RefSeq" id="WP_154380431.1">
    <property type="nucleotide sequence ID" value="NZ_WKJJ01000022.1"/>
</dbReference>
<dbReference type="SUPFAM" id="SSF47336">
    <property type="entry name" value="ACP-like"/>
    <property type="match status" value="1"/>
</dbReference>
<accession>A0A7X2ITW0</accession>
<dbReference type="CDD" id="cd05930">
    <property type="entry name" value="A_NRPS"/>
    <property type="match status" value="1"/>
</dbReference>
<dbReference type="EMBL" id="WKJJ01000022">
    <property type="protein sequence ID" value="MRV75667.1"/>
    <property type="molecule type" value="Genomic_DNA"/>
</dbReference>
<evidence type="ECO:0000256" key="1">
    <source>
        <dbReference type="ARBA" id="ARBA00022450"/>
    </source>
</evidence>
<dbReference type="InterPro" id="IPR010071">
    <property type="entry name" value="AA_adenyl_dom"/>
</dbReference>
<dbReference type="InterPro" id="IPR036291">
    <property type="entry name" value="NAD(P)-bd_dom_sf"/>
</dbReference>
<evidence type="ECO:0000259" key="4">
    <source>
        <dbReference type="Pfam" id="PF00550"/>
    </source>
</evidence>
<dbReference type="InterPro" id="IPR036736">
    <property type="entry name" value="ACP-like_sf"/>
</dbReference>
<feature type="domain" description="Thioester reductase (TE)" evidence="5">
    <location>
        <begin position="809"/>
        <end position="1045"/>
    </location>
</feature>
<keyword evidence="1" id="KW-0596">Phosphopantetheine</keyword>
<dbReference type="SUPFAM" id="SSF51735">
    <property type="entry name" value="NAD(P)-binding Rossmann-fold domains"/>
    <property type="match status" value="1"/>
</dbReference>
<dbReference type="Gene3D" id="3.40.50.720">
    <property type="entry name" value="NAD(P)-binding Rossmann-like Domain"/>
    <property type="match status" value="1"/>
</dbReference>
<evidence type="ECO:0000259" key="3">
    <source>
        <dbReference type="Pfam" id="PF00501"/>
    </source>
</evidence>
<gene>
    <name evidence="7" type="ORF">GJ700_28515</name>
</gene>
<sequence>MKSLTFGISGTDGLAIKVMVALFELGHDVLTLPGSGEQFLEIASSLGIPAAPRLAPALDAVFPLAAHDAAAATHTAGPMAIRFGMATHSVDGYCGELAWTMGPPGNAQTLCGGDFDFNTLSSGADVAAAVAELALGLLVEAVNYAARHNGAWPKPAQRAVAAQATSLALLESLAFRHRSNQPALPDAPQGSLFAQFAASAARYPGHTALVAPDGTLTYDDLFHYAAAIAVDLERQGLAPHGDGDVVIGVAMPKSTRLYATILAILGMGAAYVPLDPAYPLARLTAIAEDAGLQLVLTDASHAATFEQIGLRTVQVPSFQHGQCRTRSVPPAWALGEARYQPHRLATLIYTSGSTGRPKGAMLEQRNLTAFCHWYRHYVSLAPTSRALQFSTISFDASILDMLPVLLAGGCLVAPSEQQRHDFGALDQLVRSQAITHAFLPPALLASLPDYAWPTLEHLVTGGDVCDPDTIERWRGGRQFHNIYGPTECTVLATTSNFAIDSDNKNIGVPIAGAHVYVLDDNQKPVKSGEPGELFIGGAGVGRGYYGQPAMTAERFLDDPMAPGSKMYRTGDIVKRRADGGLQFIGRRDCQVKIRGFRVELGEIENTLLACGMYKHCAVVVDERKRILAFVARPTTATSGVAELKAALRQRLPDYMVPSHVIAVPSLPATDNGKIDRRALLSMPIPATHSAAGEVLNETESRLRSIWATVLSLNETEIGKSDSFFDLGGHSLLVSRMLLAIKKAWAVSTPLARFMEQPTIASLALLLTDDTIRKGDRISGQVYADMVLPETVRPLPGAQPALRAPRAVLLTGANGFLGVFLLQQILQQTDAIVYCLVRAATVEQGSSKLDAALAANGLPGLAGHARIRIVTGDLEQADLGLAPHQFTDLAARIDAIYHNGASVNHVYDYRHLAAANVHATLALLRLATTGKNKAMHYVSTLSAASNVDAAGRIVEDGPSRTPPAFVNNGYNLTKWVSEHLVWQAIGRGVAGTIIRPGNISGHTQSGLCQPDQNRIMLLIKGSIQLGCAPAWESGFDLCPVDFLAEAAVRCTLAQPPATPVLHFHNPKPLRWVDYLRHWQERGYALELVAPDEWRRRIVDVDESNALYNVLSFYLDDDNEDIGDMSHIDHARTAAALAQVGMAFPDKDAALIEANMRYLLECGFMPALPAEALD</sequence>
<dbReference type="PROSITE" id="PS00455">
    <property type="entry name" value="AMP_BINDING"/>
    <property type="match status" value="1"/>
</dbReference>
<dbReference type="NCBIfam" id="TIGR01733">
    <property type="entry name" value="AA-adenyl-dom"/>
    <property type="match status" value="1"/>
</dbReference>
<comment type="caution">
    <text evidence="7">The sequence shown here is derived from an EMBL/GenBank/DDBJ whole genome shotgun (WGS) entry which is preliminary data.</text>
</comment>
<organism evidence="7 8">
    <name type="scientific">Pseudoduganella rivuli</name>
    <dbReference type="NCBI Taxonomy" id="2666085"/>
    <lineage>
        <taxon>Bacteria</taxon>
        <taxon>Pseudomonadati</taxon>
        <taxon>Pseudomonadota</taxon>
        <taxon>Betaproteobacteria</taxon>
        <taxon>Burkholderiales</taxon>
        <taxon>Oxalobacteraceae</taxon>
        <taxon>Telluria group</taxon>
        <taxon>Pseudoduganella</taxon>
    </lineage>
</organism>
<dbReference type="InterPro" id="IPR009081">
    <property type="entry name" value="PP-bd_ACP"/>
</dbReference>
<dbReference type="CDD" id="cd05235">
    <property type="entry name" value="SDR_e1"/>
    <property type="match status" value="1"/>
</dbReference>
<protein>
    <submittedName>
        <fullName evidence="7">Amino acid adenylation domain-containing protein</fullName>
    </submittedName>
</protein>
<dbReference type="PANTHER" id="PTHR44845:SF6">
    <property type="entry name" value="BETA-ALANINE-ACTIVATING ENZYME"/>
    <property type="match status" value="1"/>
</dbReference>
<dbReference type="InterPro" id="IPR010080">
    <property type="entry name" value="Thioester_reductase-like_dom"/>
</dbReference>
<dbReference type="SUPFAM" id="SSF56801">
    <property type="entry name" value="Acetyl-CoA synthetase-like"/>
    <property type="match status" value="1"/>
</dbReference>
<feature type="domain" description="AMP-binding enzyme C-terminal" evidence="6">
    <location>
        <begin position="602"/>
        <end position="673"/>
    </location>
</feature>